<evidence type="ECO:0000256" key="7">
    <source>
        <dbReference type="ARBA" id="ARBA00022989"/>
    </source>
</evidence>
<reference evidence="14" key="1">
    <citation type="submission" date="2021-02" db="EMBL/GenBank/DDBJ databases">
        <authorList>
            <person name="Dougan E. K."/>
            <person name="Rhodes N."/>
            <person name="Thang M."/>
            <person name="Chan C."/>
        </authorList>
    </citation>
    <scope>NUCLEOTIDE SEQUENCE</scope>
</reference>
<keyword evidence="10" id="KW-0472">Membrane</keyword>
<evidence type="ECO:0000313" key="15">
    <source>
        <dbReference type="Proteomes" id="UP000649617"/>
    </source>
</evidence>
<feature type="compositionally biased region" description="Low complexity" evidence="11">
    <location>
        <begin position="582"/>
        <end position="591"/>
    </location>
</feature>
<evidence type="ECO:0000313" key="14">
    <source>
        <dbReference type="EMBL" id="CAE7662045.1"/>
    </source>
</evidence>
<dbReference type="GO" id="GO:0046872">
    <property type="term" value="F:metal ion binding"/>
    <property type="evidence" value="ECO:0007669"/>
    <property type="project" value="UniProtKB-KW"/>
</dbReference>
<dbReference type="GO" id="GO:0016020">
    <property type="term" value="C:membrane"/>
    <property type="evidence" value="ECO:0007669"/>
    <property type="project" value="UniProtKB-SubCell"/>
</dbReference>
<feature type="compositionally biased region" description="Polar residues" evidence="11">
    <location>
        <begin position="592"/>
        <end position="602"/>
    </location>
</feature>
<dbReference type="InterPro" id="IPR039010">
    <property type="entry name" value="Synaptotagmin_SMP"/>
</dbReference>
<evidence type="ECO:0000256" key="6">
    <source>
        <dbReference type="ARBA" id="ARBA00022837"/>
    </source>
</evidence>
<evidence type="ECO:0000256" key="11">
    <source>
        <dbReference type="SAM" id="MobiDB-lite"/>
    </source>
</evidence>
<dbReference type="GO" id="GO:0005737">
    <property type="term" value="C:cytoplasm"/>
    <property type="evidence" value="ECO:0007669"/>
    <property type="project" value="UniProtKB-ARBA"/>
</dbReference>
<dbReference type="SMART" id="SM00239">
    <property type="entry name" value="C2"/>
    <property type="match status" value="1"/>
</dbReference>
<evidence type="ECO:0000256" key="8">
    <source>
        <dbReference type="ARBA" id="ARBA00023055"/>
    </source>
</evidence>
<feature type="compositionally biased region" description="Polar residues" evidence="11">
    <location>
        <begin position="1"/>
        <end position="10"/>
    </location>
</feature>
<dbReference type="GO" id="GO:0008289">
    <property type="term" value="F:lipid binding"/>
    <property type="evidence" value="ECO:0007669"/>
    <property type="project" value="UniProtKB-KW"/>
</dbReference>
<proteinExistence type="predicted"/>
<dbReference type="InterPro" id="IPR035892">
    <property type="entry name" value="C2_domain_sf"/>
</dbReference>
<evidence type="ECO:0000256" key="3">
    <source>
        <dbReference type="ARBA" id="ARBA00022692"/>
    </source>
</evidence>
<dbReference type="PROSITE" id="PS51847">
    <property type="entry name" value="SMP"/>
    <property type="match status" value="1"/>
</dbReference>
<dbReference type="PANTHER" id="PTHR45761:SF1">
    <property type="entry name" value="EXTENDED SYNAPTOTAGMIN-LIKE PROTEIN 2, ISOFORM C"/>
    <property type="match status" value="1"/>
</dbReference>
<keyword evidence="8" id="KW-0445">Lipid transport</keyword>
<keyword evidence="5" id="KW-0677">Repeat</keyword>
<dbReference type="AlphaFoldDB" id="A0A812WBL5"/>
<evidence type="ECO:0000256" key="4">
    <source>
        <dbReference type="ARBA" id="ARBA00022723"/>
    </source>
</evidence>
<dbReference type="Pfam" id="PF17047">
    <property type="entry name" value="SMP_LBD"/>
    <property type="match status" value="1"/>
</dbReference>
<dbReference type="CDD" id="cd21670">
    <property type="entry name" value="SMP_ESyt"/>
    <property type="match status" value="1"/>
</dbReference>
<keyword evidence="9" id="KW-0446">Lipid-binding</keyword>
<organism evidence="14 15">
    <name type="scientific">Symbiodinium pilosum</name>
    <name type="common">Dinoflagellate</name>
    <dbReference type="NCBI Taxonomy" id="2952"/>
    <lineage>
        <taxon>Eukaryota</taxon>
        <taxon>Sar</taxon>
        <taxon>Alveolata</taxon>
        <taxon>Dinophyceae</taxon>
        <taxon>Suessiales</taxon>
        <taxon>Symbiodiniaceae</taxon>
        <taxon>Symbiodinium</taxon>
    </lineage>
</organism>
<comment type="caution">
    <text evidence="14">The sequence shown here is derived from an EMBL/GenBank/DDBJ whole genome shotgun (WGS) entry which is preliminary data.</text>
</comment>
<dbReference type="Proteomes" id="UP000649617">
    <property type="component" value="Unassembled WGS sequence"/>
</dbReference>
<evidence type="ECO:0000256" key="5">
    <source>
        <dbReference type="ARBA" id="ARBA00022737"/>
    </source>
</evidence>
<keyword evidence="6" id="KW-0106">Calcium</keyword>
<dbReference type="OrthoDB" id="1029639at2759"/>
<dbReference type="PROSITE" id="PS50004">
    <property type="entry name" value="C2"/>
    <property type="match status" value="1"/>
</dbReference>
<evidence type="ECO:0000259" key="12">
    <source>
        <dbReference type="PROSITE" id="PS50004"/>
    </source>
</evidence>
<dbReference type="PANTHER" id="PTHR45761">
    <property type="entry name" value="EXTENDED SYNAPTOTAGMIN-LIKE PROTEIN 2, ISOFORM C"/>
    <property type="match status" value="1"/>
</dbReference>
<evidence type="ECO:0000256" key="10">
    <source>
        <dbReference type="ARBA" id="ARBA00023136"/>
    </source>
</evidence>
<keyword evidence="3" id="KW-0812">Transmembrane</keyword>
<name>A0A812WBL5_SYMPI</name>
<keyword evidence="7" id="KW-1133">Transmembrane helix</keyword>
<feature type="domain" description="SMP-LTD" evidence="13">
    <location>
        <begin position="47"/>
        <end position="226"/>
    </location>
</feature>
<sequence length="602" mass="67283">MGQCGCSRSDSAPAGRSSRRDDYAESALLNESRRFILERTKAKRGPQGIELGWLNFMVKKLWPKLSMACTAIIKEELQPKLQAAVPAVLSGIYFKKLDFGDEHPLLGPVGVAHGKQNQYDGLELDVKLVWKCNAEVVLEVQGIEIGLEKIRIDGTVRLQLRPLLHHFPTMGGLQITMMSPPNLNWSFRGLLGALQLEVLSRVMRQVVADQISELLVVPNLLFVHWMESSDDIDLEVLQFPHPECIVRLCIREARNLRGSDWNYFGFKGTSDPYVSVHLGSRLWHTPQKSRTRNPRWGDAGCQDFLVYTPSQFVKVDVYDADIGPGTDDHLGHVAGLKVEDLLNSPNQWWPLSGRKVRETQSGVAAEDPSYGEVYIQTRFFELRMHRQNIPQPMGKADAEAFVFIDLRSLRGLQQKQANGATITFKLEGNSHKSRGAAYKATTYGSALTASAQRLVEHLQNSQGKSVDEIMKISGLSKEQVSSVVQARPSFTTRWHQPFSLPIRDLDNARLDISLGIRRPYHKVLAVLKRPIRLKELVDNGKWQLDKALVLEPDGKPEGASLVHETLELSLRITLRCLSLSTSELPSEPGSTIPSPVQSQGAS</sequence>
<dbReference type="InterPro" id="IPR031468">
    <property type="entry name" value="SMP_LBD"/>
</dbReference>
<dbReference type="InterPro" id="IPR051634">
    <property type="entry name" value="Extended_Synaptotagmin"/>
</dbReference>
<keyword evidence="2" id="KW-0813">Transport</keyword>
<evidence type="ECO:0000256" key="2">
    <source>
        <dbReference type="ARBA" id="ARBA00022448"/>
    </source>
</evidence>
<gene>
    <name evidence="14" type="primary">ESYT3</name>
    <name evidence="14" type="ORF">SPIL2461_LOCUS17994</name>
</gene>
<feature type="domain" description="C2" evidence="12">
    <location>
        <begin position="228"/>
        <end position="353"/>
    </location>
</feature>
<dbReference type="EMBL" id="CAJNIZ010043514">
    <property type="protein sequence ID" value="CAE7662045.1"/>
    <property type="molecule type" value="Genomic_DNA"/>
</dbReference>
<dbReference type="Gene3D" id="2.60.40.150">
    <property type="entry name" value="C2 domain"/>
    <property type="match status" value="1"/>
</dbReference>
<evidence type="ECO:0000259" key="13">
    <source>
        <dbReference type="PROSITE" id="PS51847"/>
    </source>
</evidence>
<dbReference type="SUPFAM" id="SSF49562">
    <property type="entry name" value="C2 domain (Calcium/lipid-binding domain, CaLB)"/>
    <property type="match status" value="1"/>
</dbReference>
<feature type="region of interest" description="Disordered" evidence="11">
    <location>
        <begin position="582"/>
        <end position="602"/>
    </location>
</feature>
<evidence type="ECO:0000256" key="9">
    <source>
        <dbReference type="ARBA" id="ARBA00023121"/>
    </source>
</evidence>
<keyword evidence="15" id="KW-1185">Reference proteome</keyword>
<dbReference type="Pfam" id="PF00168">
    <property type="entry name" value="C2"/>
    <property type="match status" value="1"/>
</dbReference>
<dbReference type="GO" id="GO:0012505">
    <property type="term" value="C:endomembrane system"/>
    <property type="evidence" value="ECO:0007669"/>
    <property type="project" value="UniProtKB-ARBA"/>
</dbReference>
<evidence type="ECO:0000256" key="1">
    <source>
        <dbReference type="ARBA" id="ARBA00004370"/>
    </source>
</evidence>
<feature type="region of interest" description="Disordered" evidence="11">
    <location>
        <begin position="1"/>
        <end position="22"/>
    </location>
</feature>
<keyword evidence="4" id="KW-0479">Metal-binding</keyword>
<dbReference type="InterPro" id="IPR000008">
    <property type="entry name" value="C2_dom"/>
</dbReference>
<protein>
    <submittedName>
        <fullName evidence="14">ESYT3 protein</fullName>
    </submittedName>
</protein>
<accession>A0A812WBL5</accession>
<dbReference type="GO" id="GO:0006869">
    <property type="term" value="P:lipid transport"/>
    <property type="evidence" value="ECO:0007669"/>
    <property type="project" value="UniProtKB-KW"/>
</dbReference>
<comment type="subcellular location">
    <subcellularLocation>
        <location evidence="1">Membrane</location>
    </subcellularLocation>
</comment>